<comment type="cofactor">
    <cofactor evidence="1">
        <name>Zn(2+)</name>
        <dbReference type="ChEBI" id="CHEBI:29105"/>
    </cofactor>
</comment>
<evidence type="ECO:0000256" key="13">
    <source>
        <dbReference type="ARBA" id="ARBA00023136"/>
    </source>
</evidence>
<keyword evidence="12 17" id="KW-1133">Transmembrane helix</keyword>
<dbReference type="SUPFAM" id="SSF53187">
    <property type="entry name" value="Zn-dependent exopeptidases"/>
    <property type="match status" value="1"/>
</dbReference>
<dbReference type="PANTHER" id="PTHR45962">
    <property type="entry name" value="N-FATTY-ACYL-AMINO ACID SYNTHASE/HYDROLASE PM20D1"/>
    <property type="match status" value="1"/>
</dbReference>
<keyword evidence="7 17" id="KW-0812">Transmembrane</keyword>
<dbReference type="GO" id="GO:0016020">
    <property type="term" value="C:membrane"/>
    <property type="evidence" value="ECO:0007669"/>
    <property type="project" value="UniProtKB-SubCell"/>
</dbReference>
<feature type="binding site" evidence="16">
    <location>
        <position position="236"/>
    </location>
    <ligand>
        <name>Zn(2+)</name>
        <dbReference type="ChEBI" id="CHEBI:29105"/>
        <label>1</label>
    </ligand>
</feature>
<dbReference type="Pfam" id="PF07687">
    <property type="entry name" value="M20_dimer"/>
    <property type="match status" value="1"/>
</dbReference>
<keyword evidence="4" id="KW-1017">Isopeptide bond</keyword>
<dbReference type="FunFam" id="3.40.630.10:FF:000098">
    <property type="entry name" value="Gly-Xaa carboxypeptidase"/>
    <property type="match status" value="1"/>
</dbReference>
<dbReference type="EMBL" id="HE580268">
    <property type="protein sequence ID" value="CCD23062.1"/>
    <property type="molecule type" value="Genomic_DNA"/>
</dbReference>
<dbReference type="InterPro" id="IPR036264">
    <property type="entry name" value="Bact_exopeptidase_dim_dom"/>
</dbReference>
<feature type="binding site" evidence="16">
    <location>
        <position position="264"/>
    </location>
    <ligand>
        <name>Zn(2+)</name>
        <dbReference type="ChEBI" id="CHEBI:29105"/>
        <label>2</label>
    </ligand>
</feature>
<comment type="similarity">
    <text evidence="3">Belongs to the peptidase M20A family.</text>
</comment>
<feature type="binding site" evidence="16">
    <location>
        <position position="201"/>
    </location>
    <ligand>
        <name>Zn(2+)</name>
        <dbReference type="ChEBI" id="CHEBI:29105"/>
        <label>2</label>
    </ligand>
</feature>
<feature type="binding site" evidence="16">
    <location>
        <position position="201"/>
    </location>
    <ligand>
        <name>Zn(2+)</name>
        <dbReference type="ChEBI" id="CHEBI:29105"/>
        <label>1</label>
    </ligand>
</feature>
<keyword evidence="13 17" id="KW-0472">Membrane</keyword>
<evidence type="ECO:0000256" key="14">
    <source>
        <dbReference type="ARBA" id="ARBA00023180"/>
    </source>
</evidence>
<dbReference type="STRING" id="1071378.G0W5K1"/>
<gene>
    <name evidence="19" type="primary">NDAI0B00280</name>
    <name evidence="19" type="ordered locus">NDAI_0B00280</name>
</gene>
<evidence type="ECO:0000256" key="9">
    <source>
        <dbReference type="ARBA" id="ARBA00022801"/>
    </source>
</evidence>
<dbReference type="eggNOG" id="KOG2275">
    <property type="taxonomic scope" value="Eukaryota"/>
</dbReference>
<dbReference type="RefSeq" id="XP_003668305.1">
    <property type="nucleotide sequence ID" value="XM_003668257.1"/>
</dbReference>
<proteinExistence type="inferred from homology"/>
<evidence type="ECO:0000256" key="4">
    <source>
        <dbReference type="ARBA" id="ARBA00022499"/>
    </source>
</evidence>
<dbReference type="InterPro" id="IPR001261">
    <property type="entry name" value="ArgE/DapE_CS"/>
</dbReference>
<evidence type="ECO:0000313" key="20">
    <source>
        <dbReference type="Proteomes" id="UP000000689"/>
    </source>
</evidence>
<dbReference type="PROSITE" id="PS00759">
    <property type="entry name" value="ARGE_DAPE_CPG2_2"/>
    <property type="match status" value="1"/>
</dbReference>
<dbReference type="InterPro" id="IPR017141">
    <property type="entry name" value="Pept_M20_carboxypep"/>
</dbReference>
<keyword evidence="6" id="KW-0645">Protease</keyword>
<dbReference type="GO" id="GO:0004181">
    <property type="term" value="F:metallocarboxypeptidase activity"/>
    <property type="evidence" value="ECO:0007669"/>
    <property type="project" value="InterPro"/>
</dbReference>
<dbReference type="AlphaFoldDB" id="G0W5K1"/>
<dbReference type="OrthoDB" id="3064516at2759"/>
<evidence type="ECO:0000256" key="17">
    <source>
        <dbReference type="SAM" id="Phobius"/>
    </source>
</evidence>
<feature type="binding site" evidence="16">
    <location>
        <position position="559"/>
    </location>
    <ligand>
        <name>Zn(2+)</name>
        <dbReference type="ChEBI" id="CHEBI:29105"/>
        <label>1</label>
    </ligand>
</feature>
<keyword evidence="5" id="KW-0121">Carboxypeptidase</keyword>
<evidence type="ECO:0000256" key="10">
    <source>
        <dbReference type="ARBA" id="ARBA00022833"/>
    </source>
</evidence>
<dbReference type="GO" id="GO:0051603">
    <property type="term" value="P:proteolysis involved in protein catabolic process"/>
    <property type="evidence" value="ECO:0007669"/>
    <property type="project" value="EnsemblFungi"/>
</dbReference>
<dbReference type="GO" id="GO:0000328">
    <property type="term" value="C:fungal-type vacuole lumen"/>
    <property type="evidence" value="ECO:0007669"/>
    <property type="project" value="EnsemblFungi"/>
</dbReference>
<dbReference type="Gene3D" id="3.30.70.360">
    <property type="match status" value="1"/>
</dbReference>
<feature type="transmembrane region" description="Helical" evidence="17">
    <location>
        <begin position="26"/>
        <end position="46"/>
    </location>
</feature>
<dbReference type="PIRSF" id="PIRSF037217">
    <property type="entry name" value="Carboxypeptidase_S"/>
    <property type="match status" value="1"/>
</dbReference>
<evidence type="ECO:0000256" key="11">
    <source>
        <dbReference type="ARBA" id="ARBA00022843"/>
    </source>
</evidence>
<dbReference type="KEGG" id="ndi:NDAI_0B00280"/>
<evidence type="ECO:0000256" key="2">
    <source>
        <dbReference type="ARBA" id="ARBA00004167"/>
    </source>
</evidence>
<evidence type="ECO:0000256" key="8">
    <source>
        <dbReference type="ARBA" id="ARBA00022723"/>
    </source>
</evidence>
<organism evidence="19 20">
    <name type="scientific">Naumovozyma dairenensis (strain ATCC 10597 / BCRC 20456 / CBS 421 / NBRC 0211 / NRRL Y-12639)</name>
    <name type="common">Saccharomyces dairenensis</name>
    <dbReference type="NCBI Taxonomy" id="1071378"/>
    <lineage>
        <taxon>Eukaryota</taxon>
        <taxon>Fungi</taxon>
        <taxon>Dikarya</taxon>
        <taxon>Ascomycota</taxon>
        <taxon>Saccharomycotina</taxon>
        <taxon>Saccharomycetes</taxon>
        <taxon>Saccharomycetales</taxon>
        <taxon>Saccharomycetaceae</taxon>
        <taxon>Naumovozyma</taxon>
    </lineage>
</organism>
<feature type="domain" description="Peptidase M20 dimerisation" evidence="18">
    <location>
        <begin position="285"/>
        <end position="438"/>
    </location>
</feature>
<dbReference type="CDD" id="cd05674">
    <property type="entry name" value="M20_yscS"/>
    <property type="match status" value="1"/>
</dbReference>
<keyword evidence="8 16" id="KW-0479">Metal-binding</keyword>
<keyword evidence="9" id="KW-0378">Hydrolase</keyword>
<dbReference type="GO" id="GO:0046872">
    <property type="term" value="F:metal ion binding"/>
    <property type="evidence" value="ECO:0007669"/>
    <property type="project" value="UniProtKB-KW"/>
</dbReference>
<evidence type="ECO:0000256" key="1">
    <source>
        <dbReference type="ARBA" id="ARBA00001947"/>
    </source>
</evidence>
<evidence type="ECO:0000256" key="15">
    <source>
        <dbReference type="PIRSR" id="PIRSR037217-1"/>
    </source>
</evidence>
<dbReference type="MEROPS" id="M20.002"/>
<keyword evidence="14" id="KW-0325">Glycoprotein</keyword>
<dbReference type="Gene3D" id="3.40.630.10">
    <property type="entry name" value="Zn peptidases"/>
    <property type="match status" value="1"/>
</dbReference>
<evidence type="ECO:0000256" key="7">
    <source>
        <dbReference type="ARBA" id="ARBA00022692"/>
    </source>
</evidence>
<evidence type="ECO:0000259" key="18">
    <source>
        <dbReference type="Pfam" id="PF07687"/>
    </source>
</evidence>
<evidence type="ECO:0000256" key="3">
    <source>
        <dbReference type="ARBA" id="ARBA00006247"/>
    </source>
</evidence>
<feature type="binding site" evidence="16">
    <location>
        <position position="164"/>
    </location>
    <ligand>
        <name>Zn(2+)</name>
        <dbReference type="ChEBI" id="CHEBI:29105"/>
        <label>2</label>
    </ligand>
</feature>
<dbReference type="InterPro" id="IPR047177">
    <property type="entry name" value="Pept_M20A"/>
</dbReference>
<sequence length="588" mass="66172">MIGLPTDEGGSRFARSRSFIVRNKKALLYTLAVILTLGTILLVWGVTAHHNPHDKEPRCRATEPIQPSFNRSIYTILNDPTFKNASIHRLSGAVKIPTVVQDINPSPEDDPSYYHHFNQFHRYLKLTFPLVHAQLKLEKINKFGLLYTWQGRNETKKPLLLMSHQDVVPVNEQSLDDWEYPPFSGHYDPETDFIWGRGSNDCKNLLIAELEAVEQLLLDGFVPDRTVLLSMGFDEEANGLHGAKSLAQFLHKRYGNDSIYSIIDEGEGVVEVDDGLYIASPVATEKGYVDVEFTVVGKGGHSSIPPDHTTIGIASKLISLIEDSPYPFEFKNDNPVYGSLVCAAEHSKSMSKKDRKVILQATKNKKKGKLLSKFLESMKPLRDLIRSTSAVDIIHGGVKANALPEDTTFLVNHRIDLHSSVNKTVEKDLKLAREIAEEYDYGLYLDDECIVPETDLGYIELKPLRPLEPAPMSPTDGPVWDLLAGTIQNVFENGVFATKTHKLNHDDNDDDDDHEDKKLFITTGLFSGNTDTKYYWTLSENIYRFVASIIDDDLAKTLHSVNEHVDMPGHLSAISFIYQYITNVNEYA</sequence>
<dbReference type="SUPFAM" id="SSF55031">
    <property type="entry name" value="Bacterial exopeptidase dimerisation domain"/>
    <property type="match status" value="1"/>
</dbReference>
<feature type="active site" description="Proton acceptor" evidence="15">
    <location>
        <position position="235"/>
    </location>
</feature>
<name>G0W5K1_NAUDC</name>
<dbReference type="InterPro" id="IPR011650">
    <property type="entry name" value="Peptidase_M20_dimer"/>
</dbReference>
<evidence type="ECO:0000256" key="12">
    <source>
        <dbReference type="ARBA" id="ARBA00022989"/>
    </source>
</evidence>
<evidence type="ECO:0000256" key="16">
    <source>
        <dbReference type="PIRSR" id="PIRSR037217-2"/>
    </source>
</evidence>
<evidence type="ECO:0000313" key="19">
    <source>
        <dbReference type="EMBL" id="CCD23062.1"/>
    </source>
</evidence>
<accession>G0W5K1</accession>
<dbReference type="InterPro" id="IPR002933">
    <property type="entry name" value="Peptidase_M20"/>
</dbReference>
<keyword evidence="20" id="KW-1185">Reference proteome</keyword>
<dbReference type="GeneID" id="11498470"/>
<dbReference type="Proteomes" id="UP000000689">
    <property type="component" value="Chromosome 2"/>
</dbReference>
<dbReference type="Pfam" id="PF01546">
    <property type="entry name" value="Peptidase_M20"/>
    <property type="match status" value="1"/>
</dbReference>
<dbReference type="PROSITE" id="PS00758">
    <property type="entry name" value="ARGE_DAPE_CPG2_1"/>
    <property type="match status" value="1"/>
</dbReference>
<evidence type="ECO:0000256" key="5">
    <source>
        <dbReference type="ARBA" id="ARBA00022645"/>
    </source>
</evidence>
<feature type="active site" evidence="15">
    <location>
        <position position="166"/>
    </location>
</feature>
<protein>
    <recommendedName>
        <fullName evidence="18">Peptidase M20 dimerisation domain-containing protein</fullName>
    </recommendedName>
</protein>
<dbReference type="OMA" id="ETDFVWG"/>
<reference evidence="19 20" key="1">
    <citation type="journal article" date="2011" name="Proc. Natl. Acad. Sci. U.S.A.">
        <title>Evolutionary erosion of yeast sex chromosomes by mating-type switching accidents.</title>
        <authorList>
            <person name="Gordon J.L."/>
            <person name="Armisen D."/>
            <person name="Proux-Wera E."/>
            <person name="Oheigeartaigh S.S."/>
            <person name="Byrne K.P."/>
            <person name="Wolfe K.H."/>
        </authorList>
    </citation>
    <scope>NUCLEOTIDE SEQUENCE [LARGE SCALE GENOMIC DNA]</scope>
    <source>
        <strain evidence="20">ATCC 10597 / BCRC 20456 / CBS 421 / NBRC 0211 / NRRL Y-12639</strain>
    </source>
</reference>
<dbReference type="HOGENOM" id="CLU_021802_11_0_1"/>
<dbReference type="PANTHER" id="PTHR45962:SF1">
    <property type="entry name" value="N-FATTY-ACYL-AMINO ACID SYNTHASE_HYDROLASE PM20D1"/>
    <property type="match status" value="1"/>
</dbReference>
<keyword evidence="11" id="KW-0832">Ubl conjugation</keyword>
<evidence type="ECO:0000256" key="6">
    <source>
        <dbReference type="ARBA" id="ARBA00022670"/>
    </source>
</evidence>
<keyword evidence="10 16" id="KW-0862">Zinc</keyword>
<comment type="subcellular location">
    <subcellularLocation>
        <location evidence="2">Membrane</location>
        <topology evidence="2">Single-pass membrane protein</topology>
    </subcellularLocation>
</comment>